<dbReference type="AlphaFoldDB" id="A0A3N4P1X5"/>
<keyword evidence="2" id="KW-1185">Reference proteome</keyword>
<evidence type="ECO:0000313" key="1">
    <source>
        <dbReference type="EMBL" id="RPE02265.1"/>
    </source>
</evidence>
<reference evidence="1 2" key="1">
    <citation type="submission" date="2018-11" db="EMBL/GenBank/DDBJ databases">
        <title>Whole genome sequencing of Pantoea sp. RIT388.</title>
        <authorList>
            <person name="Gan H.M."/>
            <person name="Hudson A.O."/>
        </authorList>
    </citation>
    <scope>NUCLEOTIDE SEQUENCE [LARGE SCALE GENOMIC DNA]</scope>
    <source>
        <strain evidence="1 2">RIT388</strain>
    </source>
</reference>
<gene>
    <name evidence="1" type="ORF">BBB56_08240</name>
</gene>
<organism evidence="1 2">
    <name type="scientific">Candidatus Pantoea deserta</name>
    <dbReference type="NCBI Taxonomy" id="1869313"/>
    <lineage>
        <taxon>Bacteria</taxon>
        <taxon>Pseudomonadati</taxon>
        <taxon>Pseudomonadota</taxon>
        <taxon>Gammaproteobacteria</taxon>
        <taxon>Enterobacterales</taxon>
        <taxon>Erwiniaceae</taxon>
        <taxon>Pantoea</taxon>
    </lineage>
</organism>
<dbReference type="Proteomes" id="UP000281332">
    <property type="component" value="Unassembled WGS sequence"/>
</dbReference>
<evidence type="ECO:0000313" key="2">
    <source>
        <dbReference type="Proteomes" id="UP000281332"/>
    </source>
</evidence>
<proteinExistence type="predicted"/>
<name>A0A3N4P1X5_9GAMM</name>
<protein>
    <submittedName>
        <fullName evidence="1">Uncharacterized protein</fullName>
    </submittedName>
</protein>
<accession>A0A3N4P1X5</accession>
<dbReference type="EMBL" id="RMVG01000004">
    <property type="protein sequence ID" value="RPE02265.1"/>
    <property type="molecule type" value="Genomic_DNA"/>
</dbReference>
<dbReference type="OrthoDB" id="8778495at2"/>
<comment type="caution">
    <text evidence="1">The sequence shown here is derived from an EMBL/GenBank/DDBJ whole genome shotgun (WGS) entry which is preliminary data.</text>
</comment>
<sequence length="91" mass="10548">MAAEVRFVTERRRHPDKDIETTLRYAEAFGWRIVTAGHHGWGKMYCPAHTPACRCGEFCVTVIWSTPRNAFNHARALRRVVDKCIALRKLH</sequence>